<evidence type="ECO:0000256" key="2">
    <source>
        <dbReference type="SAM" id="Phobius"/>
    </source>
</evidence>
<dbReference type="CDD" id="cd07341">
    <property type="entry name" value="M56_BlaR1_MecR1_like"/>
    <property type="match status" value="1"/>
</dbReference>
<dbReference type="Proteomes" id="UP000184172">
    <property type="component" value="Unassembled WGS sequence"/>
</dbReference>
<feature type="domain" description="TonB C-terminal" evidence="3">
    <location>
        <begin position="388"/>
        <end position="449"/>
    </location>
</feature>
<gene>
    <name evidence="5" type="ORF">SAMN04487908_12223</name>
</gene>
<dbReference type="Pfam" id="PF03544">
    <property type="entry name" value="TonB_C"/>
    <property type="match status" value="1"/>
</dbReference>
<dbReference type="GO" id="GO:0055085">
    <property type="term" value="P:transmembrane transport"/>
    <property type="evidence" value="ECO:0007669"/>
    <property type="project" value="InterPro"/>
</dbReference>
<accession>A0A1M6L467</accession>
<dbReference type="SUPFAM" id="SSF74653">
    <property type="entry name" value="TolA/TonB C-terminal domain"/>
    <property type="match status" value="1"/>
</dbReference>
<feature type="coiled-coil region" evidence="1">
    <location>
        <begin position="294"/>
        <end position="321"/>
    </location>
</feature>
<feature type="transmembrane region" description="Helical" evidence="2">
    <location>
        <begin position="262"/>
        <end position="279"/>
    </location>
</feature>
<feature type="transmembrane region" description="Helical" evidence="2">
    <location>
        <begin position="34"/>
        <end position="51"/>
    </location>
</feature>
<dbReference type="InterPro" id="IPR008756">
    <property type="entry name" value="Peptidase_M56"/>
</dbReference>
<proteinExistence type="predicted"/>
<feature type="transmembrane region" description="Helical" evidence="2">
    <location>
        <begin position="6"/>
        <end position="22"/>
    </location>
</feature>
<feature type="transmembrane region" description="Helical" evidence="2">
    <location>
        <begin position="91"/>
        <end position="109"/>
    </location>
</feature>
<dbReference type="RefSeq" id="WP_073220100.1">
    <property type="nucleotide sequence ID" value="NZ_FNNS01000021.1"/>
</dbReference>
<protein>
    <submittedName>
        <fullName evidence="5">Signal transducer regulating beta-lactamase production, contains metallopeptidase domain</fullName>
    </submittedName>
</protein>
<dbReference type="AlphaFoldDB" id="A0A1M6L467"/>
<dbReference type="STRING" id="797419.SAMN05216556_12144"/>
<sequence>MIHTILQILVFQLLFLAVYDLFLKKETFFNLNRVYLLLTPILSIVLPYVSLDFLQQNIPQEYVIQLPAVILGNTALEAGSDATFWLSTLNSLWIIGILATSFIFSLKLLKIFKLRVSGTRENIKGTSLILLPETDLVFSLFNTIYLGKDISQENKASIIAHEKVHIQQKHSLDLLYFELLRIVFWFNPLVYMFQNRIATLHEYIADSEITRDKDKKQYYQNLLSEVFQTEQISFVNTFFKQSLIKKRIIMLQKSKSQKGAQVKYLLLLPIIFSMLFYTACSDNPKVDTDQQSEAEILNKIKEQEEAKIEEYRINQEKENITVQIDTIMGGDPVTDVPYSVIDQVPTYPGCSGDNETMRKCMSSKIAESINSNFNTSIANDLNLSGRQRIAVQFKIDKTGNVTDVRARAKHPELETEAMRVVNLLPQMKPGEQKGEKVGVLYSLPIVFNIVE</sequence>
<dbReference type="EMBL" id="FQYV01000022">
    <property type="protein sequence ID" value="SHJ66045.1"/>
    <property type="molecule type" value="Genomic_DNA"/>
</dbReference>
<evidence type="ECO:0000313" key="6">
    <source>
        <dbReference type="Proteomes" id="UP000184172"/>
    </source>
</evidence>
<evidence type="ECO:0000313" key="5">
    <source>
        <dbReference type="EMBL" id="SHJ66045.1"/>
    </source>
</evidence>
<keyword evidence="1" id="KW-0175">Coiled coil</keyword>
<dbReference type="InterPro" id="IPR037682">
    <property type="entry name" value="TonB_C"/>
</dbReference>
<evidence type="ECO:0000256" key="1">
    <source>
        <dbReference type="SAM" id="Coils"/>
    </source>
</evidence>
<dbReference type="InterPro" id="IPR052173">
    <property type="entry name" value="Beta-lactam_resp_regulator"/>
</dbReference>
<dbReference type="OrthoDB" id="1522859at2"/>
<dbReference type="Gene3D" id="3.30.1150.10">
    <property type="match status" value="1"/>
</dbReference>
<dbReference type="PANTHER" id="PTHR34978:SF3">
    <property type="entry name" value="SLR0241 PROTEIN"/>
    <property type="match status" value="1"/>
</dbReference>
<name>A0A1M6L467_9FLAO</name>
<keyword evidence="2" id="KW-0472">Membrane</keyword>
<keyword evidence="2" id="KW-0812">Transmembrane</keyword>
<keyword evidence="2" id="KW-1133">Transmembrane helix</keyword>
<reference evidence="6" key="1">
    <citation type="submission" date="2016-11" db="EMBL/GenBank/DDBJ databases">
        <authorList>
            <person name="Varghese N."/>
            <person name="Submissions S."/>
        </authorList>
    </citation>
    <scope>NUCLEOTIDE SEQUENCE [LARGE SCALE GENOMIC DNA]</scope>
    <source>
        <strain evidence="6">DSM 26349</strain>
    </source>
</reference>
<dbReference type="Pfam" id="PF05569">
    <property type="entry name" value="Peptidase_M56"/>
    <property type="match status" value="1"/>
</dbReference>
<feature type="domain" description="Peptidase M56" evidence="4">
    <location>
        <begin position="144"/>
        <end position="251"/>
    </location>
</feature>
<organism evidence="5 6">
    <name type="scientific">Aequorivita viscosa</name>
    <dbReference type="NCBI Taxonomy" id="797419"/>
    <lineage>
        <taxon>Bacteria</taxon>
        <taxon>Pseudomonadati</taxon>
        <taxon>Bacteroidota</taxon>
        <taxon>Flavobacteriia</taxon>
        <taxon>Flavobacteriales</taxon>
        <taxon>Flavobacteriaceae</taxon>
        <taxon>Aequorivita</taxon>
    </lineage>
</organism>
<evidence type="ECO:0000259" key="4">
    <source>
        <dbReference type="Pfam" id="PF05569"/>
    </source>
</evidence>
<evidence type="ECO:0000259" key="3">
    <source>
        <dbReference type="Pfam" id="PF03544"/>
    </source>
</evidence>
<dbReference type="PANTHER" id="PTHR34978">
    <property type="entry name" value="POSSIBLE SENSOR-TRANSDUCER PROTEIN BLAR"/>
    <property type="match status" value="1"/>
</dbReference>
<keyword evidence="6" id="KW-1185">Reference proteome</keyword>